<dbReference type="InterPro" id="IPR020449">
    <property type="entry name" value="Tscrpt_reg_AraC-type_HTH"/>
</dbReference>
<dbReference type="EMBL" id="BMXI01000015">
    <property type="protein sequence ID" value="GHC61948.1"/>
    <property type="molecule type" value="Genomic_DNA"/>
</dbReference>
<evidence type="ECO:0000259" key="4">
    <source>
        <dbReference type="PROSITE" id="PS01124"/>
    </source>
</evidence>
<proteinExistence type="predicted"/>
<dbReference type="PROSITE" id="PS00041">
    <property type="entry name" value="HTH_ARAC_FAMILY_1"/>
    <property type="match status" value="1"/>
</dbReference>
<dbReference type="RefSeq" id="WP_189572028.1">
    <property type="nucleotide sequence ID" value="NZ_BMXI01000015.1"/>
</dbReference>
<dbReference type="InterPro" id="IPR013096">
    <property type="entry name" value="Cupin_2"/>
</dbReference>
<reference evidence="5" key="2">
    <citation type="submission" date="2020-09" db="EMBL/GenBank/DDBJ databases">
        <authorList>
            <person name="Sun Q."/>
            <person name="Kim S."/>
        </authorList>
    </citation>
    <scope>NUCLEOTIDE SEQUENCE</scope>
    <source>
        <strain evidence="5">KCTC 12988</strain>
    </source>
</reference>
<dbReference type="SMART" id="SM00342">
    <property type="entry name" value="HTH_ARAC"/>
    <property type="match status" value="1"/>
</dbReference>
<dbReference type="PANTHER" id="PTHR43280">
    <property type="entry name" value="ARAC-FAMILY TRANSCRIPTIONAL REGULATOR"/>
    <property type="match status" value="1"/>
</dbReference>
<dbReference type="PRINTS" id="PR00032">
    <property type="entry name" value="HTHARAC"/>
</dbReference>
<keyword evidence="3" id="KW-0804">Transcription</keyword>
<dbReference type="Gene3D" id="1.10.10.60">
    <property type="entry name" value="Homeodomain-like"/>
    <property type="match status" value="2"/>
</dbReference>
<evidence type="ECO:0000256" key="2">
    <source>
        <dbReference type="ARBA" id="ARBA00023125"/>
    </source>
</evidence>
<keyword evidence="1" id="KW-0805">Transcription regulation</keyword>
<keyword evidence="6" id="KW-1185">Reference proteome</keyword>
<dbReference type="SUPFAM" id="SSF51182">
    <property type="entry name" value="RmlC-like cupins"/>
    <property type="match status" value="1"/>
</dbReference>
<dbReference type="Proteomes" id="UP000644507">
    <property type="component" value="Unassembled WGS sequence"/>
</dbReference>
<dbReference type="SUPFAM" id="SSF46689">
    <property type="entry name" value="Homeodomain-like"/>
    <property type="match status" value="1"/>
</dbReference>
<dbReference type="InterPro" id="IPR009057">
    <property type="entry name" value="Homeodomain-like_sf"/>
</dbReference>
<dbReference type="PROSITE" id="PS01124">
    <property type="entry name" value="HTH_ARAC_FAMILY_2"/>
    <property type="match status" value="1"/>
</dbReference>
<sequence length="330" mass="37216">MDSPSKQPDNCAPLSSAVELGEVTLVAHSRGQYPGTKFLPGILPGLRTIGYWDAVGPQTWGLPMHRNEGIEICCVLSGETSFATDNNKWTLQAGDITITRPWQRHQLGDPCIRPCKLFWMILDVEDSHERAGWQFPDWICPDQRSRRELLRIFRKNQCCYLADKDNELKKALQQSCEKLSADDPLVHAVLANIVNTTLLTVAARLAEGVEDGQQDPQGFDQTIRQFFHGLEMSIDKSAEPWNVEKMAHACRVGKSYLTSACRRIFNATPAEQLGRIRLNHARDLLLAHLELSITDIAFTCGFNSSQYFASCFRKQFGSTPQQYRSKSSRD</sequence>
<dbReference type="Pfam" id="PF12833">
    <property type="entry name" value="HTH_18"/>
    <property type="match status" value="1"/>
</dbReference>
<name>A0A918WNP2_9BACT</name>
<dbReference type="InterPro" id="IPR018062">
    <property type="entry name" value="HTH_AraC-typ_CS"/>
</dbReference>
<dbReference type="GO" id="GO:0003700">
    <property type="term" value="F:DNA-binding transcription factor activity"/>
    <property type="evidence" value="ECO:0007669"/>
    <property type="project" value="InterPro"/>
</dbReference>
<dbReference type="InterPro" id="IPR014710">
    <property type="entry name" value="RmlC-like_jellyroll"/>
</dbReference>
<dbReference type="AlphaFoldDB" id="A0A918WNP2"/>
<evidence type="ECO:0000313" key="6">
    <source>
        <dbReference type="Proteomes" id="UP000644507"/>
    </source>
</evidence>
<evidence type="ECO:0000256" key="3">
    <source>
        <dbReference type="ARBA" id="ARBA00023163"/>
    </source>
</evidence>
<keyword evidence="2" id="KW-0238">DNA-binding</keyword>
<organism evidence="5 6">
    <name type="scientific">Roseibacillus persicicus</name>
    <dbReference type="NCBI Taxonomy" id="454148"/>
    <lineage>
        <taxon>Bacteria</taxon>
        <taxon>Pseudomonadati</taxon>
        <taxon>Verrucomicrobiota</taxon>
        <taxon>Verrucomicrobiia</taxon>
        <taxon>Verrucomicrobiales</taxon>
        <taxon>Verrucomicrobiaceae</taxon>
        <taxon>Roseibacillus</taxon>
    </lineage>
</organism>
<evidence type="ECO:0000313" key="5">
    <source>
        <dbReference type="EMBL" id="GHC61948.1"/>
    </source>
</evidence>
<comment type="caution">
    <text evidence="5">The sequence shown here is derived from an EMBL/GenBank/DDBJ whole genome shotgun (WGS) entry which is preliminary data.</text>
</comment>
<accession>A0A918WNP2</accession>
<dbReference type="Pfam" id="PF07883">
    <property type="entry name" value="Cupin_2"/>
    <property type="match status" value="1"/>
</dbReference>
<gene>
    <name evidence="5" type="ORF">GCM10007100_31620</name>
</gene>
<dbReference type="InterPro" id="IPR018060">
    <property type="entry name" value="HTH_AraC"/>
</dbReference>
<dbReference type="GO" id="GO:0043565">
    <property type="term" value="F:sequence-specific DNA binding"/>
    <property type="evidence" value="ECO:0007669"/>
    <property type="project" value="InterPro"/>
</dbReference>
<evidence type="ECO:0000256" key="1">
    <source>
        <dbReference type="ARBA" id="ARBA00023015"/>
    </source>
</evidence>
<dbReference type="Gene3D" id="2.60.120.10">
    <property type="entry name" value="Jelly Rolls"/>
    <property type="match status" value="1"/>
</dbReference>
<protein>
    <recommendedName>
        <fullName evidence="4">HTH araC/xylS-type domain-containing protein</fullName>
    </recommendedName>
</protein>
<reference evidence="5" key="1">
    <citation type="journal article" date="2014" name="Int. J. Syst. Evol. Microbiol.">
        <title>Complete genome sequence of Corynebacterium casei LMG S-19264T (=DSM 44701T), isolated from a smear-ripened cheese.</title>
        <authorList>
            <consortium name="US DOE Joint Genome Institute (JGI-PGF)"/>
            <person name="Walter F."/>
            <person name="Albersmeier A."/>
            <person name="Kalinowski J."/>
            <person name="Ruckert C."/>
        </authorList>
    </citation>
    <scope>NUCLEOTIDE SEQUENCE</scope>
    <source>
        <strain evidence="5">KCTC 12988</strain>
    </source>
</reference>
<dbReference type="InterPro" id="IPR011051">
    <property type="entry name" value="RmlC_Cupin_sf"/>
</dbReference>
<dbReference type="PANTHER" id="PTHR43280:SF2">
    <property type="entry name" value="HTH-TYPE TRANSCRIPTIONAL REGULATOR EXSA"/>
    <property type="match status" value="1"/>
</dbReference>
<feature type="domain" description="HTH araC/xylS-type" evidence="4">
    <location>
        <begin position="224"/>
        <end position="326"/>
    </location>
</feature>